<reference evidence="1" key="2">
    <citation type="journal article" date="2015" name="Data Brief">
        <title>Shoot transcriptome of the giant reed, Arundo donax.</title>
        <authorList>
            <person name="Barrero R.A."/>
            <person name="Guerrero F.D."/>
            <person name="Moolhuijzen P."/>
            <person name="Goolsby J.A."/>
            <person name="Tidwell J."/>
            <person name="Bellgard S.E."/>
            <person name="Bellgard M.I."/>
        </authorList>
    </citation>
    <scope>NUCLEOTIDE SEQUENCE</scope>
    <source>
        <tissue evidence="1">Shoot tissue taken approximately 20 cm above the soil surface</tissue>
    </source>
</reference>
<name>A0A0A8ZYP7_ARUDO</name>
<protein>
    <submittedName>
        <fullName evidence="1">Uncharacterized protein</fullName>
    </submittedName>
</protein>
<dbReference type="EMBL" id="GBRH01256015">
    <property type="protein sequence ID" value="JAD41880.1"/>
    <property type="molecule type" value="Transcribed_RNA"/>
</dbReference>
<organism evidence="1">
    <name type="scientific">Arundo donax</name>
    <name type="common">Giant reed</name>
    <name type="synonym">Donax arundinaceus</name>
    <dbReference type="NCBI Taxonomy" id="35708"/>
    <lineage>
        <taxon>Eukaryota</taxon>
        <taxon>Viridiplantae</taxon>
        <taxon>Streptophyta</taxon>
        <taxon>Embryophyta</taxon>
        <taxon>Tracheophyta</taxon>
        <taxon>Spermatophyta</taxon>
        <taxon>Magnoliopsida</taxon>
        <taxon>Liliopsida</taxon>
        <taxon>Poales</taxon>
        <taxon>Poaceae</taxon>
        <taxon>PACMAD clade</taxon>
        <taxon>Arundinoideae</taxon>
        <taxon>Arundineae</taxon>
        <taxon>Arundo</taxon>
    </lineage>
</organism>
<evidence type="ECO:0000313" key="1">
    <source>
        <dbReference type="EMBL" id="JAD41880.1"/>
    </source>
</evidence>
<accession>A0A0A8ZYP7</accession>
<proteinExistence type="predicted"/>
<reference evidence="1" key="1">
    <citation type="submission" date="2014-09" db="EMBL/GenBank/DDBJ databases">
        <authorList>
            <person name="Magalhaes I.L.F."/>
            <person name="Oliveira U."/>
            <person name="Santos F.R."/>
            <person name="Vidigal T.H.D.A."/>
            <person name="Brescovit A.D."/>
            <person name="Santos A.J."/>
        </authorList>
    </citation>
    <scope>NUCLEOTIDE SEQUENCE</scope>
    <source>
        <tissue evidence="1">Shoot tissue taken approximately 20 cm above the soil surface</tissue>
    </source>
</reference>
<sequence length="9" mass="1041">MRRQIPAAV</sequence>